<evidence type="ECO:0000256" key="4">
    <source>
        <dbReference type="ARBA" id="ARBA00022737"/>
    </source>
</evidence>
<evidence type="ECO:0000256" key="7">
    <source>
        <dbReference type="ARBA" id="ARBA00023295"/>
    </source>
</evidence>
<keyword evidence="7 11" id="KW-0326">Glycosidase</keyword>
<dbReference type="SUPFAM" id="SSF51126">
    <property type="entry name" value="Pectin lyase-like"/>
    <property type="match status" value="1"/>
</dbReference>
<protein>
    <recommendedName>
        <fullName evidence="2">endo-polygalacturonase</fullName>
        <ecNumber evidence="2">3.2.1.15</ecNumber>
    </recommendedName>
</protein>
<evidence type="ECO:0000256" key="6">
    <source>
        <dbReference type="ARBA" id="ARBA00023157"/>
    </source>
</evidence>
<dbReference type="PROSITE" id="PS00502">
    <property type="entry name" value="POLYGALACTURONASE"/>
    <property type="match status" value="1"/>
</dbReference>
<dbReference type="EMBL" id="JABBWG010000003">
    <property type="protein sequence ID" value="KAG1824879.1"/>
    <property type="molecule type" value="Genomic_DNA"/>
</dbReference>
<dbReference type="GO" id="GO:0005576">
    <property type="term" value="C:extracellular region"/>
    <property type="evidence" value="ECO:0007669"/>
    <property type="project" value="TreeGrafter"/>
</dbReference>
<dbReference type="GeneID" id="64637500"/>
<dbReference type="GO" id="GO:0045490">
    <property type="term" value="P:pectin catabolic process"/>
    <property type="evidence" value="ECO:0007669"/>
    <property type="project" value="TreeGrafter"/>
</dbReference>
<feature type="signal peptide" evidence="13">
    <location>
        <begin position="1"/>
        <end position="19"/>
    </location>
</feature>
<keyword evidence="15" id="KW-1185">Reference proteome</keyword>
<name>A0A9P7JJ37_9AGAM</name>
<feature type="active site" evidence="10">
    <location>
        <position position="228"/>
    </location>
</feature>
<evidence type="ECO:0000256" key="9">
    <source>
        <dbReference type="ARBA" id="ARBA00034074"/>
    </source>
</evidence>
<evidence type="ECO:0000256" key="5">
    <source>
        <dbReference type="ARBA" id="ARBA00022801"/>
    </source>
</evidence>
<dbReference type="InterPro" id="IPR000743">
    <property type="entry name" value="Glyco_hydro_28"/>
</dbReference>
<evidence type="ECO:0000256" key="10">
    <source>
        <dbReference type="PROSITE-ProRule" id="PRU10052"/>
    </source>
</evidence>
<dbReference type="InterPro" id="IPR006626">
    <property type="entry name" value="PbH1"/>
</dbReference>
<reference evidence="14" key="1">
    <citation type="journal article" date="2020" name="New Phytol.">
        <title>Comparative genomics reveals dynamic genome evolution in host specialist ectomycorrhizal fungi.</title>
        <authorList>
            <person name="Lofgren L.A."/>
            <person name="Nguyen N.H."/>
            <person name="Vilgalys R."/>
            <person name="Ruytinx J."/>
            <person name="Liao H.L."/>
            <person name="Branco S."/>
            <person name="Kuo A."/>
            <person name="LaButti K."/>
            <person name="Lipzen A."/>
            <person name="Andreopoulos W."/>
            <person name="Pangilinan J."/>
            <person name="Riley R."/>
            <person name="Hundley H."/>
            <person name="Na H."/>
            <person name="Barry K."/>
            <person name="Grigoriev I.V."/>
            <person name="Stajich J.E."/>
            <person name="Kennedy P.G."/>
        </authorList>
    </citation>
    <scope>NUCLEOTIDE SEQUENCE</scope>
    <source>
        <strain evidence="14">MN1</strain>
    </source>
</reference>
<evidence type="ECO:0000256" key="12">
    <source>
        <dbReference type="SAM" id="MobiDB-lite"/>
    </source>
</evidence>
<evidence type="ECO:0000256" key="2">
    <source>
        <dbReference type="ARBA" id="ARBA00012736"/>
    </source>
</evidence>
<dbReference type="OrthoDB" id="1546079at2759"/>
<feature type="compositionally biased region" description="Polar residues" evidence="12">
    <location>
        <begin position="162"/>
        <end position="176"/>
    </location>
</feature>
<keyword evidence="5 11" id="KW-0378">Hydrolase</keyword>
<keyword evidence="6" id="KW-1015">Disulfide bond</keyword>
<dbReference type="Proteomes" id="UP000807769">
    <property type="component" value="Unassembled WGS sequence"/>
</dbReference>
<evidence type="ECO:0000256" key="8">
    <source>
        <dbReference type="ARBA" id="ARBA00023316"/>
    </source>
</evidence>
<keyword evidence="4" id="KW-0677">Repeat</keyword>
<evidence type="ECO:0000313" key="14">
    <source>
        <dbReference type="EMBL" id="KAG1824879.1"/>
    </source>
</evidence>
<sequence>MFPSLILGFLVAGIAAVTATSSSSCIGTISSLNDVSSAIKCTTVNINAFTVPAGQTFELQLLDGTTVNVLGEIQFGNVSWAGPLFQVRGNDITFNGNNQRWDGGGPFYWDGRGTGGGMTKPHPMMAISISGTLNDVYVVNSPAHAFSIGNPGPLTVSGVTVDDSQGNYPNSRSGKSSAAEKHTTPTAFDVGGSNLIIKNCTVLNQDDCLAIGRGTNITFTDNYCEGGHGVSIGSISSNVIVSDIEISGNNVVSSAYSFRIKTDTSATNSAVKNVTYIANTATNCTYYGVLVTQSYPSNMGTPGNGVTISDINFSSGTTSLTANSGAYRVAVNCGSGSCIGNWDWSGLEASGGKAGSIINNNVITGFTQY</sequence>
<dbReference type="AlphaFoldDB" id="A0A9P7JJ37"/>
<dbReference type="InterPro" id="IPR011050">
    <property type="entry name" value="Pectin_lyase_fold/virulence"/>
</dbReference>
<evidence type="ECO:0000313" key="15">
    <source>
        <dbReference type="Proteomes" id="UP000807769"/>
    </source>
</evidence>
<dbReference type="Pfam" id="PF00295">
    <property type="entry name" value="Glyco_hydro_28"/>
    <property type="match status" value="1"/>
</dbReference>
<dbReference type="GO" id="GO:0071555">
    <property type="term" value="P:cell wall organization"/>
    <property type="evidence" value="ECO:0007669"/>
    <property type="project" value="UniProtKB-KW"/>
</dbReference>
<accession>A0A9P7JJ37</accession>
<dbReference type="GO" id="GO:0004650">
    <property type="term" value="F:polygalacturonase activity"/>
    <property type="evidence" value="ECO:0007669"/>
    <property type="project" value="UniProtKB-EC"/>
</dbReference>
<evidence type="ECO:0000256" key="13">
    <source>
        <dbReference type="SAM" id="SignalP"/>
    </source>
</evidence>
<dbReference type="RefSeq" id="XP_041198596.1">
    <property type="nucleotide sequence ID" value="XM_041343484.1"/>
</dbReference>
<dbReference type="InterPro" id="IPR012334">
    <property type="entry name" value="Pectin_lyas_fold"/>
</dbReference>
<comment type="catalytic activity">
    <reaction evidence="9">
        <text>(1,4-alpha-D-galacturonosyl)n+m + H2O = (1,4-alpha-D-galacturonosyl)n + (1,4-alpha-D-galacturonosyl)m.</text>
        <dbReference type="EC" id="3.2.1.15"/>
    </reaction>
</comment>
<comment type="similarity">
    <text evidence="1 11">Belongs to the glycosyl hydrolase 28 family.</text>
</comment>
<feature type="chain" id="PRO_5040112224" description="endo-polygalacturonase" evidence="13">
    <location>
        <begin position="20"/>
        <end position="369"/>
    </location>
</feature>
<keyword evidence="8" id="KW-0961">Cell wall biogenesis/degradation</keyword>
<evidence type="ECO:0000256" key="3">
    <source>
        <dbReference type="ARBA" id="ARBA00022729"/>
    </source>
</evidence>
<evidence type="ECO:0000256" key="11">
    <source>
        <dbReference type="RuleBase" id="RU361169"/>
    </source>
</evidence>
<dbReference type="PANTHER" id="PTHR31884:SF1">
    <property type="entry name" value="POLYGALACTURONASE"/>
    <property type="match status" value="1"/>
</dbReference>
<dbReference type="PANTHER" id="PTHR31884">
    <property type="entry name" value="POLYGALACTURONASE"/>
    <property type="match status" value="1"/>
</dbReference>
<gene>
    <name evidence="14" type="ORF">BJ212DRAFT_551859</name>
</gene>
<dbReference type="InterPro" id="IPR050434">
    <property type="entry name" value="Glycosyl_hydrlase_28"/>
</dbReference>
<organism evidence="14 15">
    <name type="scientific">Suillus subaureus</name>
    <dbReference type="NCBI Taxonomy" id="48587"/>
    <lineage>
        <taxon>Eukaryota</taxon>
        <taxon>Fungi</taxon>
        <taxon>Dikarya</taxon>
        <taxon>Basidiomycota</taxon>
        <taxon>Agaricomycotina</taxon>
        <taxon>Agaricomycetes</taxon>
        <taxon>Agaricomycetidae</taxon>
        <taxon>Boletales</taxon>
        <taxon>Suillineae</taxon>
        <taxon>Suillaceae</taxon>
        <taxon>Suillus</taxon>
    </lineage>
</organism>
<keyword evidence="3 13" id="KW-0732">Signal</keyword>
<proteinExistence type="inferred from homology"/>
<comment type="caution">
    <text evidence="14">The sequence shown here is derived from an EMBL/GenBank/DDBJ whole genome shotgun (WGS) entry which is preliminary data.</text>
</comment>
<evidence type="ECO:0000256" key="1">
    <source>
        <dbReference type="ARBA" id="ARBA00008834"/>
    </source>
</evidence>
<dbReference type="SMART" id="SM00710">
    <property type="entry name" value="PbH1"/>
    <property type="match status" value="7"/>
</dbReference>
<dbReference type="EC" id="3.2.1.15" evidence="2"/>
<dbReference type="Gene3D" id="2.160.20.10">
    <property type="entry name" value="Single-stranded right-handed beta-helix, Pectin lyase-like"/>
    <property type="match status" value="1"/>
</dbReference>
<feature type="region of interest" description="Disordered" evidence="12">
    <location>
        <begin position="160"/>
        <end position="181"/>
    </location>
</feature>